<dbReference type="InterPro" id="IPR036942">
    <property type="entry name" value="Beta-barrel_TonB_sf"/>
</dbReference>
<keyword evidence="10" id="KW-1185">Reference proteome</keyword>
<dbReference type="InterPro" id="IPR039426">
    <property type="entry name" value="TonB-dep_rcpt-like"/>
</dbReference>
<comment type="subcellular location">
    <subcellularLocation>
        <location evidence="1">Cell outer membrane</location>
        <topology evidence="1">Multi-pass membrane protein</topology>
    </subcellularLocation>
</comment>
<evidence type="ECO:0000256" key="6">
    <source>
        <dbReference type="ARBA" id="ARBA00023237"/>
    </source>
</evidence>
<evidence type="ECO:0000256" key="4">
    <source>
        <dbReference type="ARBA" id="ARBA00022692"/>
    </source>
</evidence>
<keyword evidence="2" id="KW-0813">Transport</keyword>
<keyword evidence="7" id="KW-0732">Signal</keyword>
<evidence type="ECO:0000313" key="10">
    <source>
        <dbReference type="Proteomes" id="UP000289437"/>
    </source>
</evidence>
<dbReference type="Pfam" id="PF25183">
    <property type="entry name" value="OMP_b-brl_4"/>
    <property type="match status" value="1"/>
</dbReference>
<dbReference type="GO" id="GO:0044718">
    <property type="term" value="P:siderophore transmembrane transport"/>
    <property type="evidence" value="ECO:0007669"/>
    <property type="project" value="TreeGrafter"/>
</dbReference>
<dbReference type="InterPro" id="IPR013784">
    <property type="entry name" value="Carb-bd-like_fold"/>
</dbReference>
<dbReference type="EMBL" id="RDSM01000002">
    <property type="protein sequence ID" value="RXH56112.1"/>
    <property type="molecule type" value="Genomic_DNA"/>
</dbReference>
<keyword evidence="6" id="KW-0998">Cell outer membrane</keyword>
<comment type="caution">
    <text evidence="9">The sequence shown here is derived from an EMBL/GenBank/DDBJ whole genome shotgun (WGS) entry which is preliminary data.</text>
</comment>
<feature type="signal peptide" evidence="7">
    <location>
        <begin position="1"/>
        <end position="25"/>
    </location>
</feature>
<evidence type="ECO:0000259" key="8">
    <source>
        <dbReference type="Pfam" id="PF25183"/>
    </source>
</evidence>
<organism evidence="9 10">
    <name type="scientific">Granulicella sibirica</name>
    <dbReference type="NCBI Taxonomy" id="2479048"/>
    <lineage>
        <taxon>Bacteria</taxon>
        <taxon>Pseudomonadati</taxon>
        <taxon>Acidobacteriota</taxon>
        <taxon>Terriglobia</taxon>
        <taxon>Terriglobales</taxon>
        <taxon>Acidobacteriaceae</taxon>
        <taxon>Granulicella</taxon>
    </lineage>
</organism>
<feature type="chain" id="PRO_5020914649" evidence="7">
    <location>
        <begin position="26"/>
        <end position="1144"/>
    </location>
</feature>
<dbReference type="Proteomes" id="UP000289437">
    <property type="component" value="Unassembled WGS sequence"/>
</dbReference>
<dbReference type="Pfam" id="PF13620">
    <property type="entry name" value="CarboxypepD_reg"/>
    <property type="match status" value="1"/>
</dbReference>
<name>A0A4Q0T086_9BACT</name>
<reference evidence="10" key="2">
    <citation type="submission" date="2019-02" db="EMBL/GenBank/DDBJ databases">
        <title>Granulicella sibirica sp. nov., a psychrotolerant acidobacterium isolated from an organic soil layer in forested tundra, West Siberia.</title>
        <authorList>
            <person name="Oshkin I.Y."/>
            <person name="Kulichevskaya I.S."/>
            <person name="Rijpstra W.I.C."/>
            <person name="Sinninghe Damste J.S."/>
            <person name="Rakitin A.L."/>
            <person name="Ravin N.V."/>
            <person name="Dedysh S.N."/>
        </authorList>
    </citation>
    <scope>NUCLEOTIDE SEQUENCE [LARGE SCALE GENOMIC DNA]</scope>
    <source>
        <strain evidence="10">AF10</strain>
    </source>
</reference>
<evidence type="ECO:0000256" key="3">
    <source>
        <dbReference type="ARBA" id="ARBA00022452"/>
    </source>
</evidence>
<dbReference type="AlphaFoldDB" id="A0A4Q0T086"/>
<dbReference type="GO" id="GO:0030246">
    <property type="term" value="F:carbohydrate binding"/>
    <property type="evidence" value="ECO:0007669"/>
    <property type="project" value="InterPro"/>
</dbReference>
<keyword evidence="3" id="KW-1134">Transmembrane beta strand</keyword>
<dbReference type="Gene3D" id="2.40.170.20">
    <property type="entry name" value="TonB-dependent receptor, beta-barrel domain"/>
    <property type="match status" value="1"/>
</dbReference>
<dbReference type="PANTHER" id="PTHR30069">
    <property type="entry name" value="TONB-DEPENDENT OUTER MEMBRANE RECEPTOR"/>
    <property type="match status" value="1"/>
</dbReference>
<dbReference type="InterPro" id="IPR057601">
    <property type="entry name" value="Oar-like_b-barrel"/>
</dbReference>
<dbReference type="GO" id="GO:0009279">
    <property type="term" value="C:cell outer membrane"/>
    <property type="evidence" value="ECO:0007669"/>
    <property type="project" value="UniProtKB-SubCell"/>
</dbReference>
<evidence type="ECO:0000256" key="2">
    <source>
        <dbReference type="ARBA" id="ARBA00022448"/>
    </source>
</evidence>
<evidence type="ECO:0000313" key="9">
    <source>
        <dbReference type="EMBL" id="RXH56112.1"/>
    </source>
</evidence>
<dbReference type="PANTHER" id="PTHR30069:SF46">
    <property type="entry name" value="OAR PROTEIN"/>
    <property type="match status" value="1"/>
</dbReference>
<dbReference type="SUPFAM" id="SSF56935">
    <property type="entry name" value="Porins"/>
    <property type="match status" value="1"/>
</dbReference>
<reference evidence="9 10" key="1">
    <citation type="submission" date="2018-11" db="EMBL/GenBank/DDBJ databases">
        <authorList>
            <person name="Mardanov A.V."/>
            <person name="Ravin N.V."/>
            <person name="Dedysh S.N."/>
        </authorList>
    </citation>
    <scope>NUCLEOTIDE SEQUENCE [LARGE SCALE GENOMIC DNA]</scope>
    <source>
        <strain evidence="9 10">AF10</strain>
    </source>
</reference>
<keyword evidence="4" id="KW-0812">Transmembrane</keyword>
<dbReference type="SUPFAM" id="SSF49452">
    <property type="entry name" value="Starch-binding domain-like"/>
    <property type="match status" value="1"/>
</dbReference>
<dbReference type="RefSeq" id="WP_128913635.1">
    <property type="nucleotide sequence ID" value="NZ_RDSM01000002.1"/>
</dbReference>
<sequence>MRKNKILAIAFLLTAFLAGVPRAHAQENGTINGITTDPSGATVPNATVKLVNPATGDTRTATTNDSGLFSFTGLAIGKYNLSVVAAGFKNVATNNIVLNVAQTVEEKITLEVGSEGQTVTVEANALAVQSETSQVDSLISGAQVAELATNGRNITALAVLAPGVSNNLPDYNGVMALTAGNGISFNGTRPSHNIYLVDGGEIYDRGCGGCFSILVSQDSIAQFQTLTSNYSPDYGIGSGGQVLMVLKSGSKSFHGGLWEFNRNEAFDANNYISKMNNQPTPKLRVNIFGGNIGGPLFIPHFYNNARNRTFFFFNEEDRREIAGTAPSTTNTIPTGDYPVLGQSLNYVTPASGKTPIVPVTSDPAKLAIYAADGLTPGQPFPNNVIPANLIDQNVVTMINTGIFPKPNVSTGANQFVTSVSQPTFVREDLVRIDHTINDKLQLMGNYIHDANSQTKFPPLWSDDNYPTVGSAISNPAWAAVIKLTQTLSPNLLNETAFNFNGNKLTITPVGTFAQPTGFNTTTFFSGQNALNRLPEVDLGAPYGTNWSPSYYPWHNAAMDYQYRDDVSWTKGRHSMKFGFSWMHFLKNQQLQSNTQGTYTFNNSSFAGDSYVNYLLGDAANFTQLQVLNGLHWVNNTYSFYGEDNYKLTRRLTLNLGFRYDALPHNYERFNEFANFVPADFTAANAQSPVNGTLNPNGPGFSTPKGISQPFYLNGIQLAGVNGFPRGGVQNDWKSAQPRVGFAYDVYGDGKTVLRGGAGLFYERIQGNDSYDAGNNPPFSYQPSANNVYFSNTNTSATNGQTASTNPKPASITNLAYHYPLPGLAMYSLGIQHEVAPSIVSVLQYVGTAGWNQNDDRAINTIPLNSSAAVRQTVANGSVDANTLRLFQGYAGITQEEQTTNSSYNSLQAGLRVENKHNLTVQVSYTWSHQIDLASNGGDLATLSNPFNAKYDKGSGSYDRRNIFSTNYIYDLPFFKNSSNFAEREFLSGWQVSGITIANSGTPVAITYGTDTIGLGGGTSNRANLVAGTPTLGQKKFNSYFNTAAFSAPVAPWQGGDATSVNQGFGNSGKDKVIGPGRFNTNLSVFKSFPLYRESLRLQLRAESFNTFNHTQFQNLQNSFTASNFGQVTSTWDARKFQFGGKLLF</sequence>
<protein>
    <submittedName>
        <fullName evidence="9">Oar protein</fullName>
    </submittedName>
</protein>
<proteinExistence type="predicted"/>
<evidence type="ECO:0000256" key="7">
    <source>
        <dbReference type="SAM" id="SignalP"/>
    </source>
</evidence>
<gene>
    <name evidence="9" type="ORF">GRAN_2969</name>
</gene>
<feature type="domain" description="TonB-dependent transporter Oar-like beta-barrel" evidence="8">
    <location>
        <begin position="245"/>
        <end position="1137"/>
    </location>
</feature>
<evidence type="ECO:0000256" key="1">
    <source>
        <dbReference type="ARBA" id="ARBA00004571"/>
    </source>
</evidence>
<evidence type="ECO:0000256" key="5">
    <source>
        <dbReference type="ARBA" id="ARBA00023136"/>
    </source>
</evidence>
<dbReference type="OrthoDB" id="97893at2"/>
<accession>A0A4Q0T086</accession>
<dbReference type="Gene3D" id="2.60.40.1120">
    <property type="entry name" value="Carboxypeptidase-like, regulatory domain"/>
    <property type="match status" value="1"/>
</dbReference>
<dbReference type="GO" id="GO:0015344">
    <property type="term" value="F:siderophore uptake transmembrane transporter activity"/>
    <property type="evidence" value="ECO:0007669"/>
    <property type="project" value="TreeGrafter"/>
</dbReference>
<keyword evidence="5" id="KW-0472">Membrane</keyword>